<sequence>MPKRLVSHISVFSVYMYSIPSQYHSTSQLVVASEKKGKIGLLWTQLNPEKKDITTARHVRIGLYDKWKWTSTIRPSPDISYYKPVLCLLRIIDFSLDYHTLQHF</sequence>
<evidence type="ECO:0000313" key="1">
    <source>
        <dbReference type="EMBL" id="KAH0568844.1"/>
    </source>
</evidence>
<dbReference type="EMBL" id="JAHXZJ010000001">
    <property type="protein sequence ID" value="KAH0568844.1"/>
    <property type="molecule type" value="Genomic_DNA"/>
</dbReference>
<protein>
    <submittedName>
        <fullName evidence="1">Uncharacterized protein</fullName>
    </submittedName>
</protein>
<keyword evidence="2" id="KW-1185">Reference proteome</keyword>
<name>A0AAV7J8S0_COTGL</name>
<accession>A0AAV7J8S0</accession>
<gene>
    <name evidence="1" type="ORF">KQX54_021540</name>
</gene>
<dbReference type="AlphaFoldDB" id="A0AAV7J8S0"/>
<organism evidence="1 2">
    <name type="scientific">Cotesia glomerata</name>
    <name type="common">Lepidopteran parasitic wasp</name>
    <name type="synonym">Apanteles glomeratus</name>
    <dbReference type="NCBI Taxonomy" id="32391"/>
    <lineage>
        <taxon>Eukaryota</taxon>
        <taxon>Metazoa</taxon>
        <taxon>Ecdysozoa</taxon>
        <taxon>Arthropoda</taxon>
        <taxon>Hexapoda</taxon>
        <taxon>Insecta</taxon>
        <taxon>Pterygota</taxon>
        <taxon>Neoptera</taxon>
        <taxon>Endopterygota</taxon>
        <taxon>Hymenoptera</taxon>
        <taxon>Apocrita</taxon>
        <taxon>Ichneumonoidea</taxon>
        <taxon>Braconidae</taxon>
        <taxon>Microgastrinae</taxon>
        <taxon>Cotesia</taxon>
    </lineage>
</organism>
<proteinExistence type="predicted"/>
<reference evidence="1 2" key="1">
    <citation type="journal article" date="2021" name="J. Hered.">
        <title>A chromosome-level genome assembly of the parasitoid wasp, Cotesia glomerata (Hymenoptera: Braconidae).</title>
        <authorList>
            <person name="Pinto B.J."/>
            <person name="Weis J.J."/>
            <person name="Gamble T."/>
            <person name="Ode P.J."/>
            <person name="Paul R."/>
            <person name="Zaspel J.M."/>
        </authorList>
    </citation>
    <scope>NUCLEOTIDE SEQUENCE [LARGE SCALE GENOMIC DNA]</scope>
    <source>
        <strain evidence="1">CgM1</strain>
    </source>
</reference>
<evidence type="ECO:0000313" key="2">
    <source>
        <dbReference type="Proteomes" id="UP000826195"/>
    </source>
</evidence>
<comment type="caution">
    <text evidence="1">The sequence shown here is derived from an EMBL/GenBank/DDBJ whole genome shotgun (WGS) entry which is preliminary data.</text>
</comment>
<dbReference type="Proteomes" id="UP000826195">
    <property type="component" value="Unassembled WGS sequence"/>
</dbReference>